<reference evidence="8" key="1">
    <citation type="journal article" date="2023" name="Insect Mol. Biol.">
        <title>Genome sequencing provides insights into the evolution of gene families encoding plant cell wall-degrading enzymes in longhorned beetles.</title>
        <authorList>
            <person name="Shin N.R."/>
            <person name="Okamura Y."/>
            <person name="Kirsch R."/>
            <person name="Pauchet Y."/>
        </authorList>
    </citation>
    <scope>NUCLEOTIDE SEQUENCE</scope>
    <source>
        <strain evidence="8">MMC_N1</strain>
    </source>
</reference>
<keyword evidence="4" id="KW-0418">Kinase</keyword>
<evidence type="ECO:0000259" key="7">
    <source>
        <dbReference type="PROSITE" id="PS50011"/>
    </source>
</evidence>
<dbReference type="PROSITE" id="PS50011">
    <property type="entry name" value="PROTEIN_KINASE_DOM"/>
    <property type="match status" value="1"/>
</dbReference>
<feature type="binding site" evidence="6">
    <location>
        <position position="57"/>
    </location>
    <ligand>
        <name>ATP</name>
        <dbReference type="ChEBI" id="CHEBI:30616"/>
    </ligand>
</feature>
<dbReference type="PANTHER" id="PTHR24342">
    <property type="entry name" value="SERINE/THREONINE-PROTEIN KINASE 17"/>
    <property type="match status" value="1"/>
</dbReference>
<dbReference type="PANTHER" id="PTHR24342:SF20">
    <property type="entry name" value="MYOSIN LIGHT CHAIN KINASE, SMOOTH MUSCLE"/>
    <property type="match status" value="1"/>
</dbReference>
<keyword evidence="3 6" id="KW-0547">Nucleotide-binding</keyword>
<evidence type="ECO:0000313" key="9">
    <source>
        <dbReference type="Proteomes" id="UP001162164"/>
    </source>
</evidence>
<evidence type="ECO:0000256" key="6">
    <source>
        <dbReference type="PROSITE-ProRule" id="PRU10141"/>
    </source>
</evidence>
<evidence type="ECO:0000256" key="2">
    <source>
        <dbReference type="ARBA" id="ARBA00022679"/>
    </source>
</evidence>
<organism evidence="8 9">
    <name type="scientific">Molorchus minor</name>
    <dbReference type="NCBI Taxonomy" id="1323400"/>
    <lineage>
        <taxon>Eukaryota</taxon>
        <taxon>Metazoa</taxon>
        <taxon>Ecdysozoa</taxon>
        <taxon>Arthropoda</taxon>
        <taxon>Hexapoda</taxon>
        <taxon>Insecta</taxon>
        <taxon>Pterygota</taxon>
        <taxon>Neoptera</taxon>
        <taxon>Endopterygota</taxon>
        <taxon>Coleoptera</taxon>
        <taxon>Polyphaga</taxon>
        <taxon>Cucujiformia</taxon>
        <taxon>Chrysomeloidea</taxon>
        <taxon>Cerambycidae</taxon>
        <taxon>Lamiinae</taxon>
        <taxon>Monochamini</taxon>
        <taxon>Molorchus</taxon>
    </lineage>
</organism>
<evidence type="ECO:0000313" key="8">
    <source>
        <dbReference type="EMBL" id="KAJ8977332.1"/>
    </source>
</evidence>
<protein>
    <recommendedName>
        <fullName evidence="7">Protein kinase domain-containing protein</fullName>
    </recommendedName>
</protein>
<dbReference type="Gene3D" id="3.30.200.20">
    <property type="entry name" value="Phosphorylase Kinase, domain 1"/>
    <property type="match status" value="1"/>
</dbReference>
<evidence type="ECO:0000256" key="4">
    <source>
        <dbReference type="ARBA" id="ARBA00022777"/>
    </source>
</evidence>
<dbReference type="InterPro" id="IPR000719">
    <property type="entry name" value="Prot_kinase_dom"/>
</dbReference>
<gene>
    <name evidence="8" type="ORF">NQ317_018614</name>
</gene>
<dbReference type="Pfam" id="PF00069">
    <property type="entry name" value="Pkinase"/>
    <property type="match status" value="1"/>
</dbReference>
<keyword evidence="2" id="KW-0808">Transferase</keyword>
<sequence>MTTMCLIFTLSSSHNQWKLKTRSVYDDYDILEEIGTGAFGVVHRCRERKTGNIFAAKFIPVSHAMEKELIRKEIDIMNQLHHPKLINLHDAFEDDDEMVLIYEFLSGGELFERITAEGYQMSEAEVINYMRQICEGIKHMHEKKYHPS</sequence>
<keyword evidence="5 6" id="KW-0067">ATP-binding</keyword>
<evidence type="ECO:0000256" key="3">
    <source>
        <dbReference type="ARBA" id="ARBA00022741"/>
    </source>
</evidence>
<comment type="caution">
    <text evidence="8">The sequence shown here is derived from an EMBL/GenBank/DDBJ whole genome shotgun (WGS) entry which is preliminary data.</text>
</comment>
<feature type="domain" description="Protein kinase" evidence="7">
    <location>
        <begin position="28"/>
        <end position="148"/>
    </location>
</feature>
<dbReference type="Gene3D" id="1.10.510.10">
    <property type="entry name" value="Transferase(Phosphotransferase) domain 1"/>
    <property type="match status" value="1"/>
</dbReference>
<accession>A0ABQ9JIT8</accession>
<evidence type="ECO:0000256" key="5">
    <source>
        <dbReference type="ARBA" id="ARBA00022840"/>
    </source>
</evidence>
<keyword evidence="9" id="KW-1185">Reference proteome</keyword>
<dbReference type="InterPro" id="IPR017441">
    <property type="entry name" value="Protein_kinase_ATP_BS"/>
</dbReference>
<dbReference type="PROSITE" id="PS00107">
    <property type="entry name" value="PROTEIN_KINASE_ATP"/>
    <property type="match status" value="1"/>
</dbReference>
<dbReference type="InterPro" id="IPR011009">
    <property type="entry name" value="Kinase-like_dom_sf"/>
</dbReference>
<proteinExistence type="predicted"/>
<keyword evidence="1" id="KW-0723">Serine/threonine-protein kinase</keyword>
<evidence type="ECO:0000256" key="1">
    <source>
        <dbReference type="ARBA" id="ARBA00022527"/>
    </source>
</evidence>
<dbReference type="EMBL" id="JAPWTJ010000560">
    <property type="protein sequence ID" value="KAJ8977332.1"/>
    <property type="molecule type" value="Genomic_DNA"/>
</dbReference>
<dbReference type="SUPFAM" id="SSF56112">
    <property type="entry name" value="Protein kinase-like (PK-like)"/>
    <property type="match status" value="1"/>
</dbReference>
<dbReference type="SMART" id="SM00220">
    <property type="entry name" value="S_TKc"/>
    <property type="match status" value="1"/>
</dbReference>
<name>A0ABQ9JIT8_9CUCU</name>
<dbReference type="Proteomes" id="UP001162164">
    <property type="component" value="Unassembled WGS sequence"/>
</dbReference>